<evidence type="ECO:0000256" key="1">
    <source>
        <dbReference type="SAM" id="Phobius"/>
    </source>
</evidence>
<dbReference type="EMBL" id="HBEY01005124">
    <property type="protein sequence ID" value="CAD8599153.1"/>
    <property type="molecule type" value="Transcribed_RNA"/>
</dbReference>
<keyword evidence="1" id="KW-0472">Membrane</keyword>
<proteinExistence type="predicted"/>
<reference evidence="2" key="1">
    <citation type="submission" date="2021-01" db="EMBL/GenBank/DDBJ databases">
        <authorList>
            <person name="Corre E."/>
            <person name="Pelletier E."/>
            <person name="Niang G."/>
            <person name="Scheremetjew M."/>
            <person name="Finn R."/>
            <person name="Kale V."/>
            <person name="Holt S."/>
            <person name="Cochrane G."/>
            <person name="Meng A."/>
            <person name="Brown T."/>
            <person name="Cohen L."/>
        </authorList>
    </citation>
    <scope>NUCLEOTIDE SEQUENCE</scope>
    <source>
        <strain evidence="2">PLY182g</strain>
    </source>
</reference>
<organism evidence="2">
    <name type="scientific">Coccolithus braarudii</name>
    <dbReference type="NCBI Taxonomy" id="221442"/>
    <lineage>
        <taxon>Eukaryota</taxon>
        <taxon>Haptista</taxon>
        <taxon>Haptophyta</taxon>
        <taxon>Prymnesiophyceae</taxon>
        <taxon>Coccolithales</taxon>
        <taxon>Coccolithaceae</taxon>
        <taxon>Coccolithus</taxon>
    </lineage>
</organism>
<feature type="transmembrane region" description="Helical" evidence="1">
    <location>
        <begin position="89"/>
        <end position="110"/>
    </location>
</feature>
<sequence length="111" mass="12032">MGVGDVLKRTLVGALLVYDLLACGMMLLELSVAHESRLAPLLRLGHKARDYLLTSALMLPLLVLGGLRLPSLVHRRIIFQASFIDSKQLVYVVPLLLAAVGAVLLLLHLVA</sequence>
<feature type="transmembrane region" description="Helical" evidence="1">
    <location>
        <begin position="51"/>
        <end position="69"/>
    </location>
</feature>
<feature type="transmembrane region" description="Helical" evidence="1">
    <location>
        <begin position="12"/>
        <end position="31"/>
    </location>
</feature>
<protein>
    <submittedName>
        <fullName evidence="2">Uncharacterized protein</fullName>
    </submittedName>
</protein>
<name>A0A7S0L4E9_9EUKA</name>
<keyword evidence="1" id="KW-0812">Transmembrane</keyword>
<gene>
    <name evidence="2" type="ORF">CPEL01642_LOCUS2483</name>
</gene>
<dbReference type="AlphaFoldDB" id="A0A7S0L4E9"/>
<accession>A0A7S0L4E9</accession>
<evidence type="ECO:0000313" key="2">
    <source>
        <dbReference type="EMBL" id="CAD8599153.1"/>
    </source>
</evidence>
<keyword evidence="1" id="KW-1133">Transmembrane helix</keyword>